<evidence type="ECO:0000313" key="2">
    <source>
        <dbReference type="EMBL" id="MZQ90181.1"/>
    </source>
</evidence>
<evidence type="ECO:0000256" key="1">
    <source>
        <dbReference type="SAM" id="MobiDB-lite"/>
    </source>
</evidence>
<comment type="caution">
    <text evidence="2">The sequence shown here is derived from an EMBL/GenBank/DDBJ whole genome shotgun (WGS) entry which is preliminary data.</text>
</comment>
<feature type="compositionally biased region" description="Basic and acidic residues" evidence="1">
    <location>
        <begin position="420"/>
        <end position="437"/>
    </location>
</feature>
<reference evidence="2 3" key="1">
    <citation type="submission" date="2020-01" db="EMBL/GenBank/DDBJ databases">
        <title>Frigidibacter albus SP32T (=CGMCC 1.13995T).</title>
        <authorList>
            <person name="Liao X."/>
        </authorList>
    </citation>
    <scope>NUCLEOTIDE SEQUENCE [LARGE SCALE GENOMIC DNA]</scope>
    <source>
        <strain evidence="2 3">SP32</strain>
    </source>
</reference>
<dbReference type="EMBL" id="WWNR01000008">
    <property type="protein sequence ID" value="MZQ90181.1"/>
    <property type="molecule type" value="Genomic_DNA"/>
</dbReference>
<sequence length="595" mass="64337">MITSWAPLSDSQSPGGATAMAEYLDSSQVRKRISGSYVDLARDPAPERLLGQPDLVAAVIDRVPFKKSFQLVTLSFAATDIPVPEFNAGTGGHRERAGQILRLFLETAAPGIPPDLRSPVFVNTHTHTGRLEVNILLPGMALRPCGQVMAFNPNPPGRAGRRRWDAFTDTVNSHFGYADPRGIDHARLVGYPDRHLKLAAEARRHRARETHEDASAIVSEALLLYDCDGVDKREDLLSALLPTILERGLDVVDIADNGVTFARSGAPRFELRGHLFSAGFDPGNPLNDLTEARDLRADELATAPDRLRGEVELCAAFNRTRYRCDHPLPDPRDILRGPPLPLPPRHQGRPDGKAMTPVLSRLMAVIVAVLNHARDALQRPHILRAIQAADFRPFTKLRRQMEILNDRHETAARHQRTARHHTDARGADRPLADDPRHGTGAGDRGSAGHPDLRPGRDPRPDAKGRGHHGAGPVAARDGSGAGGPDGGRDDRDAPGYHPAEGVVRRAPSGSRADVLIRLRRAALVMPEHPSLELRGTRDGGIRATGVGFRATVGGDLAHEIQTGDEEAAARLSAVLAAANLAPPPEEGHEMGFGFG</sequence>
<dbReference type="RefSeq" id="WP_161656908.1">
    <property type="nucleotide sequence ID" value="NZ_BMGW01000008.1"/>
</dbReference>
<organism evidence="2 3">
    <name type="scientific">Frigidibacter albus</name>
    <dbReference type="NCBI Taxonomy" id="1465486"/>
    <lineage>
        <taxon>Bacteria</taxon>
        <taxon>Pseudomonadati</taxon>
        <taxon>Pseudomonadota</taxon>
        <taxon>Alphaproteobacteria</taxon>
        <taxon>Rhodobacterales</taxon>
        <taxon>Paracoccaceae</taxon>
        <taxon>Frigidibacter</taxon>
    </lineage>
</organism>
<protein>
    <submittedName>
        <fullName evidence="2">Uncharacterized protein</fullName>
    </submittedName>
</protein>
<feature type="region of interest" description="Disordered" evidence="1">
    <location>
        <begin position="329"/>
        <end position="351"/>
    </location>
</feature>
<gene>
    <name evidence="2" type="ORF">GS660_13890</name>
</gene>
<feature type="region of interest" description="Disordered" evidence="1">
    <location>
        <begin position="409"/>
        <end position="509"/>
    </location>
</feature>
<feature type="compositionally biased region" description="Basic and acidic residues" evidence="1">
    <location>
        <begin position="450"/>
        <end position="464"/>
    </location>
</feature>
<keyword evidence="3" id="KW-1185">Reference proteome</keyword>
<proteinExistence type="predicted"/>
<dbReference type="Proteomes" id="UP000477083">
    <property type="component" value="Unassembled WGS sequence"/>
</dbReference>
<accession>A0A6L8VK72</accession>
<name>A0A6L8VK72_9RHOB</name>
<evidence type="ECO:0000313" key="3">
    <source>
        <dbReference type="Proteomes" id="UP000477083"/>
    </source>
</evidence>
<dbReference type="OrthoDB" id="5351104at2"/>
<dbReference type="AlphaFoldDB" id="A0A6L8VK72"/>